<dbReference type="Proteomes" id="UP000094974">
    <property type="component" value="Unassembled WGS sequence"/>
</dbReference>
<name>A0ABX2ZJK2_PAEPO</name>
<dbReference type="GO" id="GO:0004180">
    <property type="term" value="F:carboxypeptidase activity"/>
    <property type="evidence" value="ECO:0007669"/>
    <property type="project" value="UniProtKB-KW"/>
</dbReference>
<evidence type="ECO:0000313" key="2">
    <source>
        <dbReference type="Proteomes" id="UP000094974"/>
    </source>
</evidence>
<reference evidence="2" key="1">
    <citation type="submission" date="2016-05" db="EMBL/GenBank/DDBJ databases">
        <title>Whole genome shotgun sequencing of cultured foodborne pathogen.</title>
        <authorList>
            <person name="Zheng J."/>
            <person name="Timme R."/>
            <person name="Allard M."/>
            <person name="Strain E."/>
            <person name="Luo Y."/>
            <person name="Brown E."/>
        </authorList>
    </citation>
    <scope>NUCLEOTIDE SEQUENCE [LARGE SCALE GENOMIC DNA]</scope>
    <source>
        <strain evidence="2">CFSAN034343</strain>
    </source>
</reference>
<gene>
    <name evidence="1" type="ORF">A7312_23500</name>
</gene>
<sequence length="55" mass="6130">MNAACTKQLKSGKIKLVSGTVLQHGQGIVTLAVTDHNGNRSIKRIRESEYNIRFF</sequence>
<accession>A0ABX2ZJK2</accession>
<evidence type="ECO:0000313" key="1">
    <source>
        <dbReference type="EMBL" id="ODA10521.1"/>
    </source>
</evidence>
<proteinExistence type="predicted"/>
<keyword evidence="1" id="KW-0121">Carboxypeptidase</keyword>
<keyword evidence="2" id="KW-1185">Reference proteome</keyword>
<protein>
    <submittedName>
        <fullName evidence="1">D-alanyl-D-alanine carboxypeptidase</fullName>
    </submittedName>
</protein>
<dbReference type="EMBL" id="LYND01000066">
    <property type="protein sequence ID" value="ODA10521.1"/>
    <property type="molecule type" value="Genomic_DNA"/>
</dbReference>
<organism evidence="1 2">
    <name type="scientific">Paenibacillus polymyxa</name>
    <name type="common">Bacillus polymyxa</name>
    <dbReference type="NCBI Taxonomy" id="1406"/>
    <lineage>
        <taxon>Bacteria</taxon>
        <taxon>Bacillati</taxon>
        <taxon>Bacillota</taxon>
        <taxon>Bacilli</taxon>
        <taxon>Bacillales</taxon>
        <taxon>Paenibacillaceae</taxon>
        <taxon>Paenibacillus</taxon>
    </lineage>
</organism>
<comment type="caution">
    <text evidence="1">The sequence shown here is derived from an EMBL/GenBank/DDBJ whole genome shotgun (WGS) entry which is preliminary data.</text>
</comment>
<keyword evidence="1" id="KW-0645">Protease</keyword>
<keyword evidence="1" id="KW-0378">Hydrolase</keyword>